<reference evidence="5 6" key="3">
    <citation type="journal article" date="2011" name="J. Bacteriol.">
        <title>Genome sequences of Mycoplasma alligatoris A21JP2T and Mycoplasma crocodyli MP145T.</title>
        <authorList>
            <person name="Brown D.R."/>
            <person name="Farmerie W.G."/>
            <person name="May M."/>
            <person name="Benders G.A."/>
            <person name="Durkin A.S."/>
            <person name="Hlavinka K."/>
            <person name="Hostetler J."/>
            <person name="Jackson J."/>
            <person name="Johnson J."/>
            <person name="Miller R.H."/>
            <person name="Paralanov V."/>
            <person name="Radune D."/>
            <person name="Szczypinski B."/>
            <person name="Glass J.I."/>
        </authorList>
    </citation>
    <scope>NUCLEOTIDE SEQUENCE [LARGE SCALE GENOMIC DNA]</scope>
    <source>
        <strain evidence="6">ATCC 51981 / MP145</strain>
    </source>
</reference>
<keyword evidence="2" id="KW-0238">DNA-binding</keyword>
<evidence type="ECO:0000256" key="1">
    <source>
        <dbReference type="ARBA" id="ARBA00023015"/>
    </source>
</evidence>
<feature type="domain" description="HTH gntR-type" evidence="4">
    <location>
        <begin position="6"/>
        <end position="74"/>
    </location>
</feature>
<gene>
    <name evidence="5" type="ordered locus">MCRO_0729</name>
</gene>
<reference evidence="6" key="1">
    <citation type="submission" date="2010-03" db="EMBL/GenBank/DDBJ databases">
        <title>The complete genome of Mycoplasma crocodyli MP145.</title>
        <authorList>
            <person name="Glass J.I."/>
            <person name="Durkin A.S."/>
            <person name="Hostetler J."/>
            <person name="Jackson J."/>
            <person name="Johnson J."/>
            <person name="May M.A."/>
            <person name="Paralanov V."/>
            <person name="Radune D."/>
            <person name="Szczypinski B."/>
            <person name="Brown D.R."/>
        </authorList>
    </citation>
    <scope>NUCLEOTIDE SEQUENCE [LARGE SCALE GENOMIC DNA]</scope>
    <source>
        <strain evidence="6">ATCC 51981 / MP145</strain>
    </source>
</reference>
<dbReference type="GO" id="GO:0003677">
    <property type="term" value="F:DNA binding"/>
    <property type="evidence" value="ECO:0007669"/>
    <property type="project" value="UniProtKB-KW"/>
</dbReference>
<dbReference type="AlphaFoldDB" id="D5E6D5"/>
<dbReference type="eggNOG" id="ENOG5031YF7">
    <property type="taxonomic scope" value="Bacteria"/>
</dbReference>
<dbReference type="Proteomes" id="UP000001845">
    <property type="component" value="Chromosome"/>
</dbReference>
<dbReference type="PANTHER" id="PTHR44846">
    <property type="entry name" value="MANNOSYL-D-GLYCERATE TRANSPORT/METABOLISM SYSTEM REPRESSOR MNGR-RELATED"/>
    <property type="match status" value="1"/>
</dbReference>
<sequence>MIKKASTKTQQIVIYLMDLIRSKKIPTNKIMPSEHALMLRFDCSRSAVVSAYHRLEALGAVYSISKRGHFVAENFHNLIKPISYILGSDEHKSTLNKNLDREWLQRMNIIFEDDSSYEKVYIKDGKVICYADCFVLKKYFDNDFNINDSLINQLVSRNGITNIVYHLKYEDVNKFGYEKLVVLYVFGYDFDSISFAAKYVIHPDNFDIKHQEFSLV</sequence>
<proteinExistence type="predicted"/>
<evidence type="ECO:0000313" key="6">
    <source>
        <dbReference type="Proteomes" id="UP000001845"/>
    </source>
</evidence>
<dbReference type="InterPro" id="IPR036390">
    <property type="entry name" value="WH_DNA-bd_sf"/>
</dbReference>
<dbReference type="STRING" id="512564.MCRO_0729"/>
<dbReference type="EMBL" id="CP001991">
    <property type="protein sequence ID" value="ADE19677.1"/>
    <property type="molecule type" value="Genomic_DNA"/>
</dbReference>
<dbReference type="GO" id="GO:0003700">
    <property type="term" value="F:DNA-binding transcription factor activity"/>
    <property type="evidence" value="ECO:0007669"/>
    <property type="project" value="InterPro"/>
</dbReference>
<keyword evidence="3" id="KW-0804">Transcription</keyword>
<dbReference type="HOGENOM" id="CLU_1213736_0_0_14"/>
<dbReference type="PROSITE" id="PS50949">
    <property type="entry name" value="HTH_GNTR"/>
    <property type="match status" value="1"/>
</dbReference>
<protein>
    <submittedName>
        <fullName evidence="5">Transcriptional regulator, GntR family protein</fullName>
    </submittedName>
</protein>
<dbReference type="InterPro" id="IPR036388">
    <property type="entry name" value="WH-like_DNA-bd_sf"/>
</dbReference>
<dbReference type="KEGG" id="mcd:MCRO_0729"/>
<evidence type="ECO:0000256" key="2">
    <source>
        <dbReference type="ARBA" id="ARBA00023125"/>
    </source>
</evidence>
<dbReference type="InterPro" id="IPR000524">
    <property type="entry name" value="Tscrpt_reg_HTH_GntR"/>
</dbReference>
<dbReference type="Gene3D" id="1.10.10.10">
    <property type="entry name" value="Winged helix-like DNA-binding domain superfamily/Winged helix DNA-binding domain"/>
    <property type="match status" value="1"/>
</dbReference>
<dbReference type="Pfam" id="PF00392">
    <property type="entry name" value="GntR"/>
    <property type="match status" value="1"/>
</dbReference>
<keyword evidence="1" id="KW-0805">Transcription regulation</keyword>
<dbReference type="InterPro" id="IPR050679">
    <property type="entry name" value="Bact_HTH_transcr_reg"/>
</dbReference>
<dbReference type="SUPFAM" id="SSF46785">
    <property type="entry name" value="Winged helix' DNA-binding domain"/>
    <property type="match status" value="1"/>
</dbReference>
<organism evidence="5 6">
    <name type="scientific">Mycoplasma crocodyli (strain ATCC 51981 / MP145)</name>
    <dbReference type="NCBI Taxonomy" id="512564"/>
    <lineage>
        <taxon>Bacteria</taxon>
        <taxon>Bacillati</taxon>
        <taxon>Mycoplasmatota</taxon>
        <taxon>Mollicutes</taxon>
        <taxon>Mycoplasmataceae</taxon>
        <taxon>Mycoplasma</taxon>
    </lineage>
</organism>
<evidence type="ECO:0000256" key="3">
    <source>
        <dbReference type="ARBA" id="ARBA00023163"/>
    </source>
</evidence>
<dbReference type="CDD" id="cd07377">
    <property type="entry name" value="WHTH_GntR"/>
    <property type="match status" value="1"/>
</dbReference>
<reference key="2">
    <citation type="submission" date="2010-03" db="EMBL/GenBank/DDBJ databases">
        <authorList>
            <person name="Ma Z."/>
            <person name="Wang X."/>
            <person name="Liu H."/>
        </authorList>
    </citation>
    <scope>NUCLEOTIDE SEQUENCE</scope>
    <source>
        <strain>MP145</strain>
    </source>
</reference>
<accession>D5E6D5</accession>
<dbReference type="OrthoDB" id="397750at2"/>
<evidence type="ECO:0000313" key="5">
    <source>
        <dbReference type="EMBL" id="ADE19677.1"/>
    </source>
</evidence>
<evidence type="ECO:0000259" key="4">
    <source>
        <dbReference type="PROSITE" id="PS50949"/>
    </source>
</evidence>
<keyword evidence="6" id="KW-1185">Reference proteome</keyword>
<dbReference type="RefSeq" id="WP_013054453.1">
    <property type="nucleotide sequence ID" value="NC_014014.1"/>
</dbReference>
<name>D5E6D5_MYCCM</name>